<comment type="caution">
    <text evidence="1">The sequence shown here is derived from an EMBL/GenBank/DDBJ whole genome shotgun (WGS) entry which is preliminary data.</text>
</comment>
<proteinExistence type="predicted"/>
<name>A0A8J8T302_HALGN</name>
<reference evidence="1" key="1">
    <citation type="submission" date="2019-06" db="EMBL/GenBank/DDBJ databases">
        <authorList>
            <person name="Zheng W."/>
        </authorList>
    </citation>
    <scope>NUCLEOTIDE SEQUENCE</scope>
    <source>
        <strain evidence="1">QDHG01</strain>
    </source>
</reference>
<accession>A0A8J8T302</accession>
<dbReference type="Proteomes" id="UP000785679">
    <property type="component" value="Unassembled WGS sequence"/>
</dbReference>
<evidence type="ECO:0000313" key="1">
    <source>
        <dbReference type="EMBL" id="TNV80387.1"/>
    </source>
</evidence>
<organism evidence="1 2">
    <name type="scientific">Halteria grandinella</name>
    <dbReference type="NCBI Taxonomy" id="5974"/>
    <lineage>
        <taxon>Eukaryota</taxon>
        <taxon>Sar</taxon>
        <taxon>Alveolata</taxon>
        <taxon>Ciliophora</taxon>
        <taxon>Intramacronucleata</taxon>
        <taxon>Spirotrichea</taxon>
        <taxon>Stichotrichia</taxon>
        <taxon>Sporadotrichida</taxon>
        <taxon>Halteriidae</taxon>
        <taxon>Halteria</taxon>
    </lineage>
</organism>
<dbReference type="EMBL" id="RRYP01007571">
    <property type="protein sequence ID" value="TNV80387.1"/>
    <property type="molecule type" value="Genomic_DNA"/>
</dbReference>
<protein>
    <submittedName>
        <fullName evidence="1">Uncharacterized protein</fullName>
    </submittedName>
</protein>
<evidence type="ECO:0000313" key="2">
    <source>
        <dbReference type="Proteomes" id="UP000785679"/>
    </source>
</evidence>
<gene>
    <name evidence="1" type="ORF">FGO68_gene4042</name>
</gene>
<dbReference type="AlphaFoldDB" id="A0A8J8T302"/>
<keyword evidence="2" id="KW-1185">Reference proteome</keyword>
<sequence length="113" mass="13398">MFKKAYQKPALRSVRSYNTLIERQTNYMPVNMDTTMFINLFEGLSLTYGLSLPQILQATQVSLRLMHLPIQYVFKKIIPDSELMKQHDLAYRRYIFNDLERDCARYTIPSVIK</sequence>